<dbReference type="SUPFAM" id="SSF144083">
    <property type="entry name" value="Magnesium transport protein CorA, transmembrane region"/>
    <property type="match status" value="1"/>
</dbReference>
<feature type="repeat" description="ANK" evidence="7">
    <location>
        <begin position="342"/>
        <end position="374"/>
    </location>
</feature>
<dbReference type="PANTHER" id="PTHR24126:SF14">
    <property type="entry name" value="ANK_REP_REGION DOMAIN-CONTAINING PROTEIN"/>
    <property type="match status" value="1"/>
</dbReference>
<evidence type="ECO:0000256" key="9">
    <source>
        <dbReference type="SAM" id="Phobius"/>
    </source>
</evidence>
<sequence>MVQSHHRPRARAKKHHHLSEEPLLVDTIQSLKSKLPNALTEGPVQYIRDLIQSHAALSLRIDYDCPAYDDYSRTDIPLLHIASAFGPPEIVRLLLELGANIKETTEAGSTVLHLAARNGKNENLKILFEHGAKALVNVKMRGQRFPLNQAAWTGQTETCKTLIAQGADTGLKDVDGRTALIFAADLDHLGVIKTLLDAGANVNDVCNAHWTALHFAAKKNRPEAIKLLLTRGADSTLQEGDIGNPLHLAAMEGCKDATVELLSQAPNHDINAKNVWGSTALHLAARYGQPHIVQKLIEHGADKDFLNNDLSTPLHIACSERKLDVAKVLVQNHSLIDEYNRQGNTPLQLVASNGEAEIVLLLLNSKADVDTNNKIGNTSIQLASANGHHKVVQILLDHNAAVGTRNNQQSTPLHLASANGHIEVMLVLLAHKASLTKVDEDGSTPLHLASAHGQADAVDLLIDRNAGINAKTYKETTALHMAAHNGHLKVVELLLRRGAEVDPVDCNGDTPLHQACVQKKTAVMDYLIAQGANIHQPNTGTSKRTPFAIACSESSLRPFMPLLKVRDGLLQTDPDGWSALHYASWDGASLSVKELLEDTDIDPSICTHNGQSALRLAIDKGHVEIVLELLNSQPYYPETSVDSCPCPTAESEIQIIAEGLAKLLVPTDFELGDRLTAIMYWAIVNGQSCLIDRFLTMRQGEHPQLKRGMTCLHVAAQHGQEELTKSRFCHLDPFTKTDDGFTSFQVAAASGHRGILESLLGRFSQSPKSQIEAIIMKSNERESCVSLAVKKRNTEIKGLLWSKLDSLAIKKSEFYSENQNQASQILELAAQFEKPGKEDYLQRMFETWFEGPSLNLNGHTVLHLAIYHRQVVVLWWLLSNGAHFKTEEIQLAHDMLHRNTGSLNTLMTELIHNPPPIVEYTTITESDQPPARPTKSDSLTVLQELPVTIIDFYGNKTIADLHHTTRSVKELIYQTSGPNEIMKSSMRKGHRQLDFLKQDLANMISGQSGDGFTVLAPHKMDLNSDHHAQSDPPTVLGELKFRWLHVPANQIPFLSIGKFIPQFENDEKHGVQQVNSQKGNQAIYQFPSPQEALHEAMTLDQYFYPTEDTYKRDSDQVVSKYLDRVKGEPNKSSKGNQNTKPPDAPSGESSERTILMVDQLWMWIIDGRTIITTSTKSSDQHDDILSAGIREFVMSNQSKSTLERVSSVESMIEVILGVATGLFLDRNIPTGRMSTVKKREKKSTLEIFRESIRTIADAETKLFNEFLTELNKEKGKPKENNRRLLALDMAENPYHIVSKEAELLNEIKDIHDELNMLRTLAESQQNVWEQFFQTKELESFPDFQFSETCTPNMVLRDIQNMMTETEMVQNSINTLLDLRTNQAGLKEAEFGRQQAYDTARQANVIFVFTIVTIIFLPLSFLCSLFALNVAEFPRVSGAVEYHAWWIFPILFGVSGAVSLPLILLAFNFDNLVKQWNRMKHETKKKNGNSNGSETASVSQSNSTDERGASIQGSSSQEEISGLPKSVLSLINHGFRQRRSPQNIC</sequence>
<keyword evidence="4 9" id="KW-1133">Transmembrane helix</keyword>
<dbReference type="PROSITE" id="PS50297">
    <property type="entry name" value="ANK_REP_REGION"/>
    <property type="match status" value="12"/>
</dbReference>
<evidence type="ECO:0000256" key="5">
    <source>
        <dbReference type="ARBA" id="ARBA00023043"/>
    </source>
</evidence>
<gene>
    <name evidence="10" type="ORF">PEX2_074800</name>
</gene>
<dbReference type="STRING" id="27334.A0A0A2IE73"/>
<feature type="region of interest" description="Disordered" evidence="8">
    <location>
        <begin position="1124"/>
        <end position="1150"/>
    </location>
</feature>
<dbReference type="PRINTS" id="PR01415">
    <property type="entry name" value="ANKYRIN"/>
</dbReference>
<feature type="repeat" description="ANK" evidence="7">
    <location>
        <begin position="408"/>
        <end position="440"/>
    </location>
</feature>
<feature type="compositionally biased region" description="Polar residues" evidence="8">
    <location>
        <begin position="1487"/>
        <end position="1502"/>
    </location>
</feature>
<keyword evidence="2 9" id="KW-0812">Transmembrane</keyword>
<dbReference type="RefSeq" id="XP_016600670.1">
    <property type="nucleotide sequence ID" value="XM_016744750.1"/>
</dbReference>
<feature type="compositionally biased region" description="Low complexity" evidence="8">
    <location>
        <begin position="1509"/>
        <end position="1519"/>
    </location>
</feature>
<dbReference type="VEuPathDB" id="FungiDB:PEXP_082880"/>
<dbReference type="PhylomeDB" id="A0A0A2IE73"/>
<evidence type="ECO:0000256" key="7">
    <source>
        <dbReference type="PROSITE-ProRule" id="PRU00023"/>
    </source>
</evidence>
<dbReference type="GeneID" id="27680170"/>
<dbReference type="SMART" id="SM00248">
    <property type="entry name" value="ANK"/>
    <property type="match status" value="19"/>
</dbReference>
<keyword evidence="6 9" id="KW-0472">Membrane</keyword>
<dbReference type="Gene3D" id="1.25.40.20">
    <property type="entry name" value="Ankyrin repeat-containing domain"/>
    <property type="match status" value="6"/>
</dbReference>
<dbReference type="GO" id="GO:0016020">
    <property type="term" value="C:membrane"/>
    <property type="evidence" value="ECO:0007669"/>
    <property type="project" value="UniProtKB-SubCell"/>
</dbReference>
<reference evidence="10 11" key="1">
    <citation type="journal article" date="2015" name="Mol. Plant Microbe Interact.">
        <title>Genome, transcriptome, and functional analyses of Penicillium expansum provide new insights into secondary metabolism and pathogenicity.</title>
        <authorList>
            <person name="Ballester A.R."/>
            <person name="Marcet-Houben M."/>
            <person name="Levin E."/>
            <person name="Sela N."/>
            <person name="Selma-Lazaro C."/>
            <person name="Carmona L."/>
            <person name="Wisniewski M."/>
            <person name="Droby S."/>
            <person name="Gonzalez-Candelas L."/>
            <person name="Gabaldon T."/>
        </authorList>
    </citation>
    <scope>NUCLEOTIDE SEQUENCE [LARGE SCALE GENOMIC DNA]</scope>
    <source>
        <strain evidence="10 11">MD-8</strain>
    </source>
</reference>
<feature type="transmembrane region" description="Helical" evidence="9">
    <location>
        <begin position="1205"/>
        <end position="1224"/>
    </location>
</feature>
<proteinExistence type="predicted"/>
<comment type="subcellular location">
    <subcellularLocation>
        <location evidence="1">Membrane</location>
        <topology evidence="1">Multi-pass membrane protein</topology>
    </subcellularLocation>
</comment>
<feature type="transmembrane region" description="Helical" evidence="9">
    <location>
        <begin position="1404"/>
        <end position="1430"/>
    </location>
</feature>
<feature type="region of interest" description="Disordered" evidence="8">
    <location>
        <begin position="1481"/>
        <end position="1519"/>
    </location>
</feature>
<feature type="repeat" description="ANK" evidence="7">
    <location>
        <begin position="208"/>
        <end position="240"/>
    </location>
</feature>
<keyword evidence="5 7" id="KW-0040">ANK repeat</keyword>
<comment type="caution">
    <text evidence="10">The sequence shown here is derived from an EMBL/GenBank/DDBJ whole genome shotgun (WGS) entry which is preliminary data.</text>
</comment>
<evidence type="ECO:0000256" key="1">
    <source>
        <dbReference type="ARBA" id="ARBA00004141"/>
    </source>
</evidence>
<evidence type="ECO:0000313" key="11">
    <source>
        <dbReference type="Proteomes" id="UP000030143"/>
    </source>
</evidence>
<feature type="transmembrane region" description="Helical" evidence="9">
    <location>
        <begin position="1442"/>
        <end position="1468"/>
    </location>
</feature>
<dbReference type="Proteomes" id="UP000030143">
    <property type="component" value="Unassembled WGS sequence"/>
</dbReference>
<accession>A0A0A2IE73</accession>
<feature type="repeat" description="ANK" evidence="7">
    <location>
        <begin position="79"/>
        <end position="106"/>
    </location>
</feature>
<dbReference type="EMBL" id="JQFZ01000094">
    <property type="protein sequence ID" value="KGO59500.1"/>
    <property type="molecule type" value="Genomic_DNA"/>
</dbReference>
<evidence type="ECO:0000256" key="6">
    <source>
        <dbReference type="ARBA" id="ARBA00023136"/>
    </source>
</evidence>
<dbReference type="Pfam" id="PF01544">
    <property type="entry name" value="CorA"/>
    <property type="match status" value="1"/>
</dbReference>
<name>A0A0A2IE73_PENEN</name>
<feature type="repeat" description="ANK" evidence="7">
    <location>
        <begin position="309"/>
        <end position="341"/>
    </location>
</feature>
<dbReference type="GO" id="GO:0046873">
    <property type="term" value="F:metal ion transmembrane transporter activity"/>
    <property type="evidence" value="ECO:0007669"/>
    <property type="project" value="InterPro"/>
</dbReference>
<dbReference type="InterPro" id="IPR045863">
    <property type="entry name" value="CorA_TM1_TM2"/>
</dbReference>
<evidence type="ECO:0000256" key="8">
    <source>
        <dbReference type="SAM" id="MobiDB-lite"/>
    </source>
</evidence>
<keyword evidence="11" id="KW-1185">Reference proteome</keyword>
<feature type="repeat" description="ANK" evidence="7">
    <location>
        <begin position="175"/>
        <end position="207"/>
    </location>
</feature>
<feature type="repeat" description="ANK" evidence="7">
    <location>
        <begin position="276"/>
        <end position="308"/>
    </location>
</feature>
<evidence type="ECO:0000256" key="3">
    <source>
        <dbReference type="ARBA" id="ARBA00022737"/>
    </source>
</evidence>
<dbReference type="HOGENOM" id="CLU_240291_0_0_1"/>
<dbReference type="InterPro" id="IPR036770">
    <property type="entry name" value="Ankyrin_rpt-contain_sf"/>
</dbReference>
<evidence type="ECO:0000256" key="2">
    <source>
        <dbReference type="ARBA" id="ARBA00022692"/>
    </source>
</evidence>
<dbReference type="SUPFAM" id="SSF48403">
    <property type="entry name" value="Ankyrin repeat"/>
    <property type="match status" value="3"/>
</dbReference>
<keyword evidence="3" id="KW-0677">Repeat</keyword>
<dbReference type="Pfam" id="PF12796">
    <property type="entry name" value="Ank_2"/>
    <property type="match status" value="5"/>
</dbReference>
<feature type="repeat" description="ANK" evidence="7">
    <location>
        <begin position="142"/>
        <end position="174"/>
    </location>
</feature>
<evidence type="ECO:0000313" key="10">
    <source>
        <dbReference type="EMBL" id="KGO59500.1"/>
    </source>
</evidence>
<dbReference type="OrthoDB" id="4334682at2759"/>
<feature type="repeat" description="ANK" evidence="7">
    <location>
        <begin position="441"/>
        <end position="473"/>
    </location>
</feature>
<feature type="repeat" description="ANK" evidence="7">
    <location>
        <begin position="474"/>
        <end position="506"/>
    </location>
</feature>
<organism evidence="10 11">
    <name type="scientific">Penicillium expansum</name>
    <name type="common">Blue mold rot fungus</name>
    <dbReference type="NCBI Taxonomy" id="27334"/>
    <lineage>
        <taxon>Eukaryota</taxon>
        <taxon>Fungi</taxon>
        <taxon>Dikarya</taxon>
        <taxon>Ascomycota</taxon>
        <taxon>Pezizomycotina</taxon>
        <taxon>Eurotiomycetes</taxon>
        <taxon>Eurotiomycetidae</taxon>
        <taxon>Eurotiales</taxon>
        <taxon>Aspergillaceae</taxon>
        <taxon>Penicillium</taxon>
    </lineage>
</organism>
<dbReference type="Gene3D" id="1.20.58.340">
    <property type="entry name" value="Magnesium transport protein CorA, transmembrane region"/>
    <property type="match status" value="1"/>
</dbReference>
<protein>
    <submittedName>
        <fullName evidence="10">Mg2+ transporter protein, CorA-like/Zinc transport protein ZntB</fullName>
    </submittedName>
</protein>
<dbReference type="InterPro" id="IPR002110">
    <property type="entry name" value="Ankyrin_rpt"/>
</dbReference>
<feature type="repeat" description="ANK" evidence="7">
    <location>
        <begin position="507"/>
        <end position="539"/>
    </location>
</feature>
<feature type="repeat" description="ANK" evidence="7">
    <location>
        <begin position="375"/>
        <end position="407"/>
    </location>
</feature>
<dbReference type="Pfam" id="PF13637">
    <property type="entry name" value="Ank_4"/>
    <property type="match status" value="2"/>
</dbReference>
<evidence type="ECO:0000256" key="4">
    <source>
        <dbReference type="ARBA" id="ARBA00022989"/>
    </source>
</evidence>
<dbReference type="PANTHER" id="PTHR24126">
    <property type="entry name" value="ANKYRIN REPEAT, PH AND SEC7 DOMAIN CONTAINING PROTEIN SECG-RELATED"/>
    <property type="match status" value="1"/>
</dbReference>
<dbReference type="PROSITE" id="PS50088">
    <property type="entry name" value="ANK_REPEAT"/>
    <property type="match status" value="14"/>
</dbReference>
<dbReference type="InterPro" id="IPR002523">
    <property type="entry name" value="MgTranspt_CorA/ZnTranspt_ZntB"/>
</dbReference>
<feature type="repeat" description="ANK" evidence="7">
    <location>
        <begin position="107"/>
        <end position="132"/>
    </location>
</feature>
<feature type="repeat" description="ANK" evidence="7">
    <location>
        <begin position="857"/>
        <end position="889"/>
    </location>
</feature>